<feature type="domain" description="Nudix hydrolase" evidence="2">
    <location>
        <begin position="64"/>
        <end position="204"/>
    </location>
</feature>
<accession>A0A3N1G8V0</accession>
<sequence>MSGPSSREALDALAATDDGTPLADVLAPREVLRRETVFEGAVWDVATDTVDLGGGDGPVRRDLVVHPGAVGVLALDADDRVLLLRQYRHPVRHELWEVPAGLLDVDGEDPAAAAARELREEADLVAGRLDTLVEWFSTPGGSDEALRVYLARDLSVVDEADRFAREHEEAQMVARWVPLDDARDAVLAGRVHNPTAVVAVLAAVAARAAGWTTLRPADAPWPAFTERRPA</sequence>
<dbReference type="GO" id="GO:0016787">
    <property type="term" value="F:hydrolase activity"/>
    <property type="evidence" value="ECO:0007669"/>
    <property type="project" value="UniProtKB-KW"/>
</dbReference>
<keyword evidence="4" id="KW-1185">Reference proteome</keyword>
<dbReference type="EMBL" id="RJKN01000011">
    <property type="protein sequence ID" value="ROP26637.1"/>
    <property type="molecule type" value="Genomic_DNA"/>
</dbReference>
<evidence type="ECO:0000313" key="4">
    <source>
        <dbReference type="Proteomes" id="UP000276232"/>
    </source>
</evidence>
<dbReference type="GO" id="GO:0019693">
    <property type="term" value="P:ribose phosphate metabolic process"/>
    <property type="evidence" value="ECO:0007669"/>
    <property type="project" value="TreeGrafter"/>
</dbReference>
<reference evidence="3 4" key="1">
    <citation type="journal article" date="2015" name="Stand. Genomic Sci.">
        <title>Genomic Encyclopedia of Bacterial and Archaeal Type Strains, Phase III: the genomes of soil and plant-associated and newly described type strains.</title>
        <authorList>
            <person name="Whitman W.B."/>
            <person name="Woyke T."/>
            <person name="Klenk H.P."/>
            <person name="Zhou Y."/>
            <person name="Lilburn T.G."/>
            <person name="Beck B.J."/>
            <person name="De Vos P."/>
            <person name="Vandamme P."/>
            <person name="Eisen J.A."/>
            <person name="Garrity G."/>
            <person name="Hugenholtz P."/>
            <person name="Kyrpides N.C."/>
        </authorList>
    </citation>
    <scope>NUCLEOTIDE SEQUENCE [LARGE SCALE GENOMIC DNA]</scope>
    <source>
        <strain evidence="3 4">CECT 7306</strain>
    </source>
</reference>
<dbReference type="PANTHER" id="PTHR11839">
    <property type="entry name" value="UDP/ADP-SUGAR PYROPHOSPHATASE"/>
    <property type="match status" value="1"/>
</dbReference>
<evidence type="ECO:0000256" key="1">
    <source>
        <dbReference type="ARBA" id="ARBA00022801"/>
    </source>
</evidence>
<dbReference type="Gene3D" id="3.90.79.10">
    <property type="entry name" value="Nucleoside Triphosphate Pyrophosphohydrolase"/>
    <property type="match status" value="1"/>
</dbReference>
<dbReference type="SUPFAM" id="SSF55811">
    <property type="entry name" value="Nudix"/>
    <property type="match status" value="1"/>
</dbReference>
<dbReference type="FunCoup" id="A0A3N1G8V0">
    <property type="interactions" value="2"/>
</dbReference>
<dbReference type="AlphaFoldDB" id="A0A3N1G8V0"/>
<dbReference type="GO" id="GO:0005829">
    <property type="term" value="C:cytosol"/>
    <property type="evidence" value="ECO:0007669"/>
    <property type="project" value="TreeGrafter"/>
</dbReference>
<dbReference type="PANTHER" id="PTHR11839:SF31">
    <property type="entry name" value="ADP-RIBOSE PYROPHOSPHATASE"/>
    <property type="match status" value="1"/>
</dbReference>
<dbReference type="InParanoid" id="A0A3N1G8V0"/>
<evidence type="ECO:0000259" key="2">
    <source>
        <dbReference type="PROSITE" id="PS51462"/>
    </source>
</evidence>
<dbReference type="Pfam" id="PF00293">
    <property type="entry name" value="NUDIX"/>
    <property type="match status" value="1"/>
</dbReference>
<comment type="caution">
    <text evidence="3">The sequence shown here is derived from an EMBL/GenBank/DDBJ whole genome shotgun (WGS) entry which is preliminary data.</text>
</comment>
<dbReference type="PROSITE" id="PS51462">
    <property type="entry name" value="NUDIX"/>
    <property type="match status" value="1"/>
</dbReference>
<dbReference type="InterPro" id="IPR015797">
    <property type="entry name" value="NUDIX_hydrolase-like_dom_sf"/>
</dbReference>
<keyword evidence="1" id="KW-0378">Hydrolase</keyword>
<dbReference type="OrthoDB" id="9806150at2"/>
<name>A0A3N1G8V0_9ACTN</name>
<proteinExistence type="predicted"/>
<evidence type="ECO:0000313" key="3">
    <source>
        <dbReference type="EMBL" id="ROP26637.1"/>
    </source>
</evidence>
<gene>
    <name evidence="3" type="ORF">EDC03_3274</name>
</gene>
<protein>
    <submittedName>
        <fullName evidence="3">ADP-ribose pyrophosphatase</fullName>
    </submittedName>
</protein>
<dbReference type="Proteomes" id="UP000276232">
    <property type="component" value="Unassembled WGS sequence"/>
</dbReference>
<organism evidence="3 4">
    <name type="scientific">Pseudokineococcus lusitanus</name>
    <dbReference type="NCBI Taxonomy" id="763993"/>
    <lineage>
        <taxon>Bacteria</taxon>
        <taxon>Bacillati</taxon>
        <taxon>Actinomycetota</taxon>
        <taxon>Actinomycetes</taxon>
        <taxon>Kineosporiales</taxon>
        <taxon>Kineosporiaceae</taxon>
        <taxon>Pseudokineococcus</taxon>
    </lineage>
</organism>
<dbReference type="CDD" id="cd24158">
    <property type="entry name" value="NUDIX_ADPRase_Rv1700"/>
    <property type="match status" value="1"/>
</dbReference>
<dbReference type="InterPro" id="IPR000086">
    <property type="entry name" value="NUDIX_hydrolase_dom"/>
</dbReference>
<dbReference type="GO" id="GO:0006753">
    <property type="term" value="P:nucleoside phosphate metabolic process"/>
    <property type="evidence" value="ECO:0007669"/>
    <property type="project" value="TreeGrafter"/>
</dbReference>